<protein>
    <recommendedName>
        <fullName evidence="7">RxLR effector PexRD54 WY domain-containing protein</fullName>
    </recommendedName>
</protein>
<evidence type="ECO:0000256" key="3">
    <source>
        <dbReference type="ARBA" id="ARBA00010400"/>
    </source>
</evidence>
<evidence type="ECO:0000313" key="9">
    <source>
        <dbReference type="Proteomes" id="UP000693981"/>
    </source>
</evidence>
<evidence type="ECO:0000256" key="4">
    <source>
        <dbReference type="ARBA" id="ARBA00022525"/>
    </source>
</evidence>
<evidence type="ECO:0000256" key="1">
    <source>
        <dbReference type="ARBA" id="ARBA00004340"/>
    </source>
</evidence>
<evidence type="ECO:0000256" key="2">
    <source>
        <dbReference type="ARBA" id="ARBA00004613"/>
    </source>
</evidence>
<dbReference type="Proteomes" id="UP000693981">
    <property type="component" value="Unassembled WGS sequence"/>
</dbReference>
<comment type="subcellular location">
    <subcellularLocation>
        <location evidence="1">Host cell</location>
    </subcellularLocation>
    <subcellularLocation>
        <location evidence="2">Secreted</location>
    </subcellularLocation>
</comment>
<dbReference type="OrthoDB" id="128332at2759"/>
<keyword evidence="5" id="KW-0732">Signal</keyword>
<organism evidence="8 9">
    <name type="scientific">Phytophthora boehmeriae</name>
    <dbReference type="NCBI Taxonomy" id="109152"/>
    <lineage>
        <taxon>Eukaryota</taxon>
        <taxon>Sar</taxon>
        <taxon>Stramenopiles</taxon>
        <taxon>Oomycota</taxon>
        <taxon>Peronosporomycetes</taxon>
        <taxon>Peronosporales</taxon>
        <taxon>Peronosporaceae</taxon>
        <taxon>Phytophthora</taxon>
    </lineage>
</organism>
<gene>
    <name evidence="8" type="ORF">PHYBOEH_005655</name>
</gene>
<dbReference type="GO" id="GO:0043657">
    <property type="term" value="C:host cell"/>
    <property type="evidence" value="ECO:0007669"/>
    <property type="project" value="UniProtKB-SubCell"/>
</dbReference>
<dbReference type="InterPro" id="IPR054463">
    <property type="entry name" value="PexRD54_WY"/>
</dbReference>
<feature type="domain" description="RxLR effector PexRD54 WY" evidence="7">
    <location>
        <begin position="54"/>
        <end position="89"/>
    </location>
</feature>
<reference evidence="8" key="1">
    <citation type="submission" date="2021-02" db="EMBL/GenBank/DDBJ databases">
        <authorList>
            <person name="Palmer J.M."/>
        </authorList>
    </citation>
    <scope>NUCLEOTIDE SEQUENCE</scope>
    <source>
        <strain evidence="8">SCRP23</strain>
    </source>
</reference>
<comment type="similarity">
    <text evidence="3">Belongs to the RxLR effector family.</text>
</comment>
<keyword evidence="6" id="KW-0843">Virulence</keyword>
<dbReference type="Pfam" id="PF22748">
    <property type="entry name" value="PexRD54_WY"/>
    <property type="match status" value="1"/>
</dbReference>
<dbReference type="EMBL" id="JAGDFL010000298">
    <property type="protein sequence ID" value="KAG7394128.1"/>
    <property type="molecule type" value="Genomic_DNA"/>
</dbReference>
<evidence type="ECO:0000256" key="5">
    <source>
        <dbReference type="ARBA" id="ARBA00022729"/>
    </source>
</evidence>
<comment type="caution">
    <text evidence="8">The sequence shown here is derived from an EMBL/GenBank/DDBJ whole genome shotgun (WGS) entry which is preliminary data.</text>
</comment>
<evidence type="ECO:0000259" key="7">
    <source>
        <dbReference type="Pfam" id="PF22748"/>
    </source>
</evidence>
<proteinExistence type="inferred from homology"/>
<dbReference type="GO" id="GO:0005576">
    <property type="term" value="C:extracellular region"/>
    <property type="evidence" value="ECO:0007669"/>
    <property type="project" value="UniProtKB-SubCell"/>
</dbReference>
<dbReference type="AlphaFoldDB" id="A0A8T1WP57"/>
<keyword evidence="9" id="KW-1185">Reference proteome</keyword>
<evidence type="ECO:0000313" key="8">
    <source>
        <dbReference type="EMBL" id="KAG7394128.1"/>
    </source>
</evidence>
<sequence>MVQRLLRTDNTLNGADEERAISIKPIAALDKFKAGVENIISAYKSKITLGTLLKWAKEKKSPESVFATLKLDKATTLADNPNFMVWFGYARYVWADDVLLDNGILNFLTQSYKDVKLARMLEPATQTKGTKDIATTLQNLQFDDWMRSGEDVWEKFGLTIPTLFSRNKAVSTAIWIKYEQYKVNVNLNGLS</sequence>
<keyword evidence="4" id="KW-0964">Secreted</keyword>
<accession>A0A8T1WP57</accession>
<evidence type="ECO:0000256" key="6">
    <source>
        <dbReference type="ARBA" id="ARBA00023026"/>
    </source>
</evidence>
<name>A0A8T1WP57_9STRA</name>